<evidence type="ECO:0008006" key="5">
    <source>
        <dbReference type="Google" id="ProtNLM"/>
    </source>
</evidence>
<gene>
    <name evidence="3" type="ORF">IFR04_001338</name>
</gene>
<dbReference type="OrthoDB" id="5358884at2759"/>
<protein>
    <recommendedName>
        <fullName evidence="5">Apple domain-containing protein</fullName>
    </recommendedName>
</protein>
<evidence type="ECO:0000313" key="4">
    <source>
        <dbReference type="Proteomes" id="UP000664132"/>
    </source>
</evidence>
<evidence type="ECO:0000313" key="3">
    <source>
        <dbReference type="EMBL" id="KAG4425419.1"/>
    </source>
</evidence>
<keyword evidence="2" id="KW-0472">Membrane</keyword>
<evidence type="ECO:0000256" key="1">
    <source>
        <dbReference type="SAM" id="MobiDB-lite"/>
    </source>
</evidence>
<reference evidence="3" key="1">
    <citation type="submission" date="2021-02" db="EMBL/GenBank/DDBJ databases">
        <title>Genome sequence Cadophora malorum strain M34.</title>
        <authorList>
            <person name="Stefanovic E."/>
            <person name="Vu D."/>
            <person name="Scully C."/>
            <person name="Dijksterhuis J."/>
            <person name="Roader J."/>
            <person name="Houbraken J."/>
        </authorList>
    </citation>
    <scope>NUCLEOTIDE SEQUENCE</scope>
    <source>
        <strain evidence="3">M34</strain>
    </source>
</reference>
<comment type="caution">
    <text evidence="3">The sequence shown here is derived from an EMBL/GenBank/DDBJ whole genome shotgun (WGS) entry which is preliminary data.</text>
</comment>
<keyword evidence="2" id="KW-0812">Transmembrane</keyword>
<dbReference type="EMBL" id="JAFJYH010000010">
    <property type="protein sequence ID" value="KAG4425419.1"/>
    <property type="molecule type" value="Genomic_DNA"/>
</dbReference>
<sequence>MASPAPHSGLEVAPDSKPYFSPQSPAPTSHVQPYYGHPPENMGGPPGGYAGKEKTICGVRRPTFWLALLLAFVTIASGVGGGLGGSLAVRSIRRKCSSSNVNFDTGTDSSGSDSNPDAVYITRTRTITSTLTPDSTPTATSDITVPTSGFLALDCPSLDGTNMQVFGSTFKVVCGQDSAGPDIIAIVAYSLLDCARACVTYNENGVAESGKTCVAATFNSYLAYVSAHKGTCWLKTASTKGSESVDGLPGVDKDSYAQVVLQ</sequence>
<keyword evidence="4" id="KW-1185">Reference proteome</keyword>
<feature type="region of interest" description="Disordered" evidence="1">
    <location>
        <begin position="1"/>
        <end position="47"/>
    </location>
</feature>
<accession>A0A8H7WIJ8</accession>
<feature type="compositionally biased region" description="Polar residues" evidence="1">
    <location>
        <begin position="21"/>
        <end position="31"/>
    </location>
</feature>
<evidence type="ECO:0000256" key="2">
    <source>
        <dbReference type="SAM" id="Phobius"/>
    </source>
</evidence>
<proteinExistence type="predicted"/>
<name>A0A8H7WIJ8_9HELO</name>
<keyword evidence="2" id="KW-1133">Transmembrane helix</keyword>
<organism evidence="3 4">
    <name type="scientific">Cadophora malorum</name>
    <dbReference type="NCBI Taxonomy" id="108018"/>
    <lineage>
        <taxon>Eukaryota</taxon>
        <taxon>Fungi</taxon>
        <taxon>Dikarya</taxon>
        <taxon>Ascomycota</taxon>
        <taxon>Pezizomycotina</taxon>
        <taxon>Leotiomycetes</taxon>
        <taxon>Helotiales</taxon>
        <taxon>Ploettnerulaceae</taxon>
        <taxon>Cadophora</taxon>
    </lineage>
</organism>
<feature type="transmembrane region" description="Helical" evidence="2">
    <location>
        <begin position="64"/>
        <end position="89"/>
    </location>
</feature>
<dbReference type="AlphaFoldDB" id="A0A8H7WIJ8"/>
<dbReference type="Proteomes" id="UP000664132">
    <property type="component" value="Unassembled WGS sequence"/>
</dbReference>